<dbReference type="SUPFAM" id="SSF49764">
    <property type="entry name" value="HSP20-like chaperones"/>
    <property type="match status" value="1"/>
</dbReference>
<reference evidence="5 6" key="1">
    <citation type="submission" date="2021-03" db="EMBL/GenBank/DDBJ databases">
        <authorList>
            <person name="So Y."/>
        </authorList>
    </citation>
    <scope>NUCLEOTIDE SEQUENCE [LARGE SCALE GENOMIC DNA]</scope>
    <source>
        <strain evidence="5 6">PWR1</strain>
    </source>
</reference>
<dbReference type="InterPro" id="IPR002068">
    <property type="entry name" value="A-crystallin/Hsp20_dom"/>
</dbReference>
<feature type="region of interest" description="Disordered" evidence="3">
    <location>
        <begin position="111"/>
        <end position="132"/>
    </location>
</feature>
<feature type="domain" description="SHSP" evidence="4">
    <location>
        <begin position="14"/>
        <end position="128"/>
    </location>
</feature>
<comment type="caution">
    <text evidence="5">The sequence shown here is derived from an EMBL/GenBank/DDBJ whole genome shotgun (WGS) entry which is preliminary data.</text>
</comment>
<dbReference type="CDD" id="cd06464">
    <property type="entry name" value="ACD_sHsps-like"/>
    <property type="match status" value="1"/>
</dbReference>
<accession>A0ABS4AXJ7</accession>
<protein>
    <submittedName>
        <fullName evidence="5">Hsp20/alpha crystallin family protein</fullName>
    </submittedName>
</protein>
<comment type="similarity">
    <text evidence="1 2">Belongs to the small heat shock protein (HSP20) family.</text>
</comment>
<dbReference type="Pfam" id="PF00011">
    <property type="entry name" value="HSP20"/>
    <property type="match status" value="1"/>
</dbReference>
<dbReference type="PANTHER" id="PTHR11527">
    <property type="entry name" value="HEAT-SHOCK PROTEIN 20 FAMILY MEMBER"/>
    <property type="match status" value="1"/>
</dbReference>
<dbReference type="RefSeq" id="WP_209352866.1">
    <property type="nucleotide sequence ID" value="NZ_JAGIYZ010000016.1"/>
</dbReference>
<evidence type="ECO:0000313" key="5">
    <source>
        <dbReference type="EMBL" id="MBP0465476.1"/>
    </source>
</evidence>
<evidence type="ECO:0000259" key="4">
    <source>
        <dbReference type="PROSITE" id="PS01031"/>
    </source>
</evidence>
<dbReference type="Gene3D" id="2.60.40.790">
    <property type="match status" value="1"/>
</dbReference>
<evidence type="ECO:0000256" key="2">
    <source>
        <dbReference type="RuleBase" id="RU003616"/>
    </source>
</evidence>
<keyword evidence="6" id="KW-1185">Reference proteome</keyword>
<dbReference type="Proteomes" id="UP000680815">
    <property type="component" value="Unassembled WGS sequence"/>
</dbReference>
<evidence type="ECO:0000256" key="1">
    <source>
        <dbReference type="PROSITE-ProRule" id="PRU00285"/>
    </source>
</evidence>
<dbReference type="EMBL" id="JAGIYZ010000016">
    <property type="protein sequence ID" value="MBP0465476.1"/>
    <property type="molecule type" value="Genomic_DNA"/>
</dbReference>
<dbReference type="InterPro" id="IPR031107">
    <property type="entry name" value="Small_HSP"/>
</dbReference>
<dbReference type="PROSITE" id="PS01031">
    <property type="entry name" value="SHSP"/>
    <property type="match status" value="1"/>
</dbReference>
<gene>
    <name evidence="5" type="ORF">J5Y09_16240</name>
</gene>
<dbReference type="InterPro" id="IPR008978">
    <property type="entry name" value="HSP20-like_chaperone"/>
</dbReference>
<proteinExistence type="inferred from homology"/>
<name>A0ABS4AXJ7_9PROT</name>
<evidence type="ECO:0000256" key="3">
    <source>
        <dbReference type="SAM" id="MobiDB-lite"/>
    </source>
</evidence>
<sequence>MNRVFDQMFGGALAPSAGFAPSVEMKETAQGVVVTAELPGLAEKDIEISLDGDLLTLSGEKRAEKTEDKEGVHISERSYGSFRRTLRLPWAPDPAQVAAAFDKGVLSVTLPRPPQAKPSVNRIPIGSAKPAG</sequence>
<evidence type="ECO:0000313" key="6">
    <source>
        <dbReference type="Proteomes" id="UP000680815"/>
    </source>
</evidence>
<organism evidence="5 6">
    <name type="scientific">Roseomonas nitratireducens</name>
    <dbReference type="NCBI Taxonomy" id="2820810"/>
    <lineage>
        <taxon>Bacteria</taxon>
        <taxon>Pseudomonadati</taxon>
        <taxon>Pseudomonadota</taxon>
        <taxon>Alphaproteobacteria</taxon>
        <taxon>Acetobacterales</taxon>
        <taxon>Roseomonadaceae</taxon>
        <taxon>Roseomonas</taxon>
    </lineage>
</organism>